<dbReference type="AlphaFoldDB" id="A0A1H7PTC0"/>
<protein>
    <submittedName>
        <fullName evidence="2">Uncharacterized protein</fullName>
    </submittedName>
</protein>
<evidence type="ECO:0000313" key="2">
    <source>
        <dbReference type="EMBL" id="SEL38849.1"/>
    </source>
</evidence>
<feature type="region of interest" description="Disordered" evidence="1">
    <location>
        <begin position="1"/>
        <end position="26"/>
    </location>
</feature>
<gene>
    <name evidence="2" type="ORF">SAMN05216262_11031</name>
</gene>
<dbReference type="EMBL" id="FOBI01000010">
    <property type="protein sequence ID" value="SEL38849.1"/>
    <property type="molecule type" value="Genomic_DNA"/>
</dbReference>
<evidence type="ECO:0000313" key="3">
    <source>
        <dbReference type="Proteomes" id="UP000199297"/>
    </source>
</evidence>
<feature type="compositionally biased region" description="Polar residues" evidence="1">
    <location>
        <begin position="9"/>
        <end position="22"/>
    </location>
</feature>
<dbReference type="STRING" id="641665.GCA_002104455_02431"/>
<dbReference type="Proteomes" id="UP000199297">
    <property type="component" value="Unassembled WGS sequence"/>
</dbReference>
<name>A0A1H7PTC0_9GAMM</name>
<sequence length="46" mass="5424">MVTGRLGSPNANEQGSHIQQKVSLDKSNREKFNFNRKFFLIINRRF</sequence>
<reference evidence="3" key="1">
    <citation type="submission" date="2016-10" db="EMBL/GenBank/DDBJ databases">
        <authorList>
            <person name="Varghese N."/>
            <person name="Submissions S."/>
        </authorList>
    </citation>
    <scope>NUCLEOTIDE SEQUENCE [LARGE SCALE GENOMIC DNA]</scope>
    <source>
        <strain evidence="3">CGMCC 1.9127</strain>
    </source>
</reference>
<keyword evidence="3" id="KW-1185">Reference proteome</keyword>
<evidence type="ECO:0000256" key="1">
    <source>
        <dbReference type="SAM" id="MobiDB-lite"/>
    </source>
</evidence>
<accession>A0A1H7PTC0</accession>
<organism evidence="2 3">
    <name type="scientific">Colwellia chukchiensis</name>
    <dbReference type="NCBI Taxonomy" id="641665"/>
    <lineage>
        <taxon>Bacteria</taxon>
        <taxon>Pseudomonadati</taxon>
        <taxon>Pseudomonadota</taxon>
        <taxon>Gammaproteobacteria</taxon>
        <taxon>Alteromonadales</taxon>
        <taxon>Colwelliaceae</taxon>
        <taxon>Colwellia</taxon>
    </lineage>
</organism>
<proteinExistence type="predicted"/>